<dbReference type="InterPro" id="IPR037914">
    <property type="entry name" value="SpoVT-AbrB_sf"/>
</dbReference>
<feature type="domain" description="SpoVT-AbrB" evidence="2">
    <location>
        <begin position="2"/>
        <end position="43"/>
    </location>
</feature>
<dbReference type="Proteomes" id="UP001149411">
    <property type="component" value="Unassembled WGS sequence"/>
</dbReference>
<feature type="compositionally biased region" description="Basic and acidic residues" evidence="1">
    <location>
        <begin position="58"/>
        <end position="68"/>
    </location>
</feature>
<dbReference type="EMBL" id="RKLV01000008">
    <property type="protein sequence ID" value="MCX2819407.1"/>
    <property type="molecule type" value="Genomic_DNA"/>
</dbReference>
<gene>
    <name evidence="3" type="ORF">EGH25_08595</name>
</gene>
<evidence type="ECO:0000313" key="3">
    <source>
        <dbReference type="EMBL" id="MCX2819407.1"/>
    </source>
</evidence>
<keyword evidence="3" id="KW-0238">DNA-binding</keyword>
<evidence type="ECO:0000313" key="4">
    <source>
        <dbReference type="Proteomes" id="UP001149411"/>
    </source>
</evidence>
<evidence type="ECO:0000256" key="1">
    <source>
        <dbReference type="SAM" id="MobiDB-lite"/>
    </source>
</evidence>
<reference evidence="3" key="1">
    <citation type="submission" date="2022-09" db="EMBL/GenBank/DDBJ databases">
        <title>Haloadaptaus new haloarchaeum isolated from saline soil.</title>
        <authorList>
            <person name="Duran-Viseras A."/>
            <person name="Sanchez-Porro C."/>
            <person name="Ventosa A."/>
        </authorList>
    </citation>
    <scope>NUCLEOTIDE SEQUENCE</scope>
    <source>
        <strain evidence="3">F3-133</strain>
    </source>
</reference>
<organism evidence="3 4">
    <name type="scientific">Halorutilus salinus</name>
    <dbReference type="NCBI Taxonomy" id="2487751"/>
    <lineage>
        <taxon>Archaea</taxon>
        <taxon>Methanobacteriati</taxon>
        <taxon>Methanobacteriota</taxon>
        <taxon>Stenosarchaea group</taxon>
        <taxon>Halobacteria</taxon>
        <taxon>Halorutilales</taxon>
        <taxon>Halorutilaceae</taxon>
        <taxon>Halorutilus</taxon>
    </lineage>
</organism>
<dbReference type="InterPro" id="IPR007159">
    <property type="entry name" value="SpoVT-AbrB_dom"/>
</dbReference>
<proteinExistence type="predicted"/>
<accession>A0A9Q4C5F7</accession>
<dbReference type="RefSeq" id="WP_266087633.1">
    <property type="nucleotide sequence ID" value="NZ_RKLV01000008.1"/>
</dbReference>
<feature type="compositionally biased region" description="Acidic residues" evidence="1">
    <location>
        <begin position="46"/>
        <end position="57"/>
    </location>
</feature>
<sequence>MTTTTDNGRIYLPKEYREKHGERYKIVDLGDRLLLVPVPEDPLEELREEWDESEGSAEELKRSARETMTEEAGN</sequence>
<dbReference type="SMART" id="SM00966">
    <property type="entry name" value="SpoVT_AbrB"/>
    <property type="match status" value="1"/>
</dbReference>
<protein>
    <submittedName>
        <fullName evidence="3">AbrB/MazE/SpoVT family DNA-binding domain-containing protein</fullName>
    </submittedName>
</protein>
<feature type="region of interest" description="Disordered" evidence="1">
    <location>
        <begin position="46"/>
        <end position="74"/>
    </location>
</feature>
<dbReference type="GO" id="GO:0003677">
    <property type="term" value="F:DNA binding"/>
    <property type="evidence" value="ECO:0007669"/>
    <property type="project" value="UniProtKB-KW"/>
</dbReference>
<dbReference type="SUPFAM" id="SSF89447">
    <property type="entry name" value="AbrB/MazE/MraZ-like"/>
    <property type="match status" value="1"/>
</dbReference>
<comment type="caution">
    <text evidence="3">The sequence shown here is derived from an EMBL/GenBank/DDBJ whole genome shotgun (WGS) entry which is preliminary data.</text>
</comment>
<keyword evidence="4" id="KW-1185">Reference proteome</keyword>
<dbReference type="AlphaFoldDB" id="A0A9Q4C5F7"/>
<name>A0A9Q4C5F7_9EURY</name>
<evidence type="ECO:0000259" key="2">
    <source>
        <dbReference type="SMART" id="SM00966"/>
    </source>
</evidence>